<dbReference type="EMBL" id="AEIU01000091">
    <property type="protein sequence ID" value="EFP95599.1"/>
    <property type="molecule type" value="Genomic_DNA"/>
</dbReference>
<keyword evidence="4" id="KW-1185">Reference proteome</keyword>
<proteinExistence type="predicted"/>
<gene>
    <name evidence="3" type="ORF">VIBC2010_10936</name>
</gene>
<evidence type="ECO:0000256" key="1">
    <source>
        <dbReference type="ARBA" id="ARBA00022729"/>
    </source>
</evidence>
<dbReference type="Gene3D" id="2.70.240.20">
    <property type="entry name" value="Leukocidin/Hemolysin toxin, cytolysin domain"/>
    <property type="match status" value="1"/>
</dbReference>
<sequence length="610" mass="70054">MKIKIQGHFLSFLEQIKHKVEKKAFFLVFLAVFHHFPVFAHPMQSDTALLIMQSVYSPSNINYINLNEVSDDALEKSLPAVNDNVINENKKYLLDFSQLEDNDKIERYQKQIQSRIGMSIVTPFLAITNYQGSMLFTPISDSLDPQIQRLNEDNSRPSSSRKRRSVQKISPPKLSFYVSLNKQFSESDCLFPRVTPWLDTQPAQSFYCSRSANISLIFQVEFLRSLKNEKDQLNVPDKKLVRISFYEELGAGFHLNDSFSQIMDTSNPTTLIHGWSDIHGYSAIAKSYTINIIGQSDLQILEKRPATNIQSNYSHREVSNFSIGVSSNLNNPKEALSITGTHTEGRWFSYNTTDYKVNISTPNPTTFSVSWIRDQYDTADSLIERRTSAILPGLDLETFINPKNVKEVGYKNFTPQMSVTYGVDTHKQDYSYILVDANVEYSPVYVGRFLEGGWYYSYNGFVAQTKTVSVAKLIGIDWSHPVFTGRRPVSLQLGIFNNRCLSRDKENRLSVNECNLHDFDRLFIYDGFKRYISASNQHLCLDGASIGLVTLEPCSQALSQKWEWENHRLKNLFQNRYLTHDKRSTGLFLTQEVSSKRRSQLLFTTHSPLY</sequence>
<dbReference type="SUPFAM" id="SSF50370">
    <property type="entry name" value="Ricin B-like lectins"/>
    <property type="match status" value="1"/>
</dbReference>
<dbReference type="InterPro" id="IPR035992">
    <property type="entry name" value="Ricin_B-like_lectins"/>
</dbReference>
<dbReference type="SMART" id="SM00458">
    <property type="entry name" value="RICIN"/>
    <property type="match status" value="1"/>
</dbReference>
<dbReference type="PROSITE" id="PS50231">
    <property type="entry name" value="RICIN_B_LECTIN"/>
    <property type="match status" value="1"/>
</dbReference>
<dbReference type="GO" id="GO:0005576">
    <property type="term" value="C:extracellular region"/>
    <property type="evidence" value="ECO:0007669"/>
    <property type="project" value="InterPro"/>
</dbReference>
<protein>
    <submittedName>
        <fullName evidence="3">Hemolysin</fullName>
    </submittedName>
</protein>
<dbReference type="InterPro" id="IPR016183">
    <property type="entry name" value="Leukocidin/Hemolysin_toxin"/>
</dbReference>
<evidence type="ECO:0000313" key="4">
    <source>
        <dbReference type="Proteomes" id="UP000002943"/>
    </source>
</evidence>
<dbReference type="Pfam" id="PF07968">
    <property type="entry name" value="Leukocidin"/>
    <property type="match status" value="1"/>
</dbReference>
<dbReference type="Proteomes" id="UP000002943">
    <property type="component" value="Unassembled WGS sequence"/>
</dbReference>
<dbReference type="InterPro" id="IPR044883">
    <property type="entry name" value="Hemolysin_pre-stem_dom_sf"/>
</dbReference>
<dbReference type="Gene3D" id="6.20.40.20">
    <property type="entry name" value="Leukocidin/Hemolysin toxin, pre-stem domain"/>
    <property type="match status" value="1"/>
</dbReference>
<dbReference type="Gene3D" id="3.30.110.130">
    <property type="entry name" value="Hemolytic toxin, N-terminal domain"/>
    <property type="match status" value="1"/>
</dbReference>
<feature type="domain" description="Ricin B lectin" evidence="2">
    <location>
        <begin position="487"/>
        <end position="604"/>
    </location>
</feature>
<dbReference type="eggNOG" id="ENOG502ZBG7">
    <property type="taxonomic scope" value="Bacteria"/>
</dbReference>
<evidence type="ECO:0000259" key="2">
    <source>
        <dbReference type="SMART" id="SM00458"/>
    </source>
</evidence>
<reference evidence="3 4" key="1">
    <citation type="journal article" date="2012" name="Int. J. Syst. Evol. Microbiol.">
        <title>Vibrio caribbeanicus sp. nov., isolated from the marine sponge Scleritoderma cyanea.</title>
        <authorList>
            <person name="Hoffmann M."/>
            <person name="Monday S.R."/>
            <person name="Allard M.W."/>
            <person name="Strain E.A."/>
            <person name="Whittaker P."/>
            <person name="Naum M."/>
            <person name="McCarthy P.J."/>
            <person name="Lopez J.V."/>
            <person name="Fischer M."/>
            <person name="Brown E.W."/>
        </authorList>
    </citation>
    <scope>NUCLEOTIDE SEQUENCE [LARGE SCALE GENOMIC DNA]</scope>
    <source>
        <strain evidence="3 4">ATCC BAA-2122</strain>
    </source>
</reference>
<dbReference type="RefSeq" id="WP_009602481.1">
    <property type="nucleotide sequence ID" value="NZ_AEIU01000091.1"/>
</dbReference>
<dbReference type="GO" id="GO:0051715">
    <property type="term" value="P:cytolysis in another organism"/>
    <property type="evidence" value="ECO:0007669"/>
    <property type="project" value="InterPro"/>
</dbReference>
<dbReference type="AlphaFoldDB" id="E3BMX3"/>
<evidence type="ECO:0000313" key="3">
    <source>
        <dbReference type="EMBL" id="EFP95599.1"/>
    </source>
</evidence>
<dbReference type="InterPro" id="IPR000772">
    <property type="entry name" value="Ricin_B_lectin"/>
</dbReference>
<dbReference type="InterPro" id="IPR022220">
    <property type="entry name" value="Hemolysin_N"/>
</dbReference>
<comment type="caution">
    <text evidence="3">The sequence shown here is derived from an EMBL/GenBank/DDBJ whole genome shotgun (WGS) entry which is preliminary data.</text>
</comment>
<dbReference type="CDD" id="cd23423">
    <property type="entry name" value="beta-trefoil_Ricin_hemolysin"/>
    <property type="match status" value="1"/>
</dbReference>
<organism evidence="3 4">
    <name type="scientific">Vibrio caribbeanicus ATCC BAA-2122</name>
    <dbReference type="NCBI Taxonomy" id="796620"/>
    <lineage>
        <taxon>Bacteria</taxon>
        <taxon>Pseudomonadati</taxon>
        <taxon>Pseudomonadota</taxon>
        <taxon>Gammaproteobacteria</taxon>
        <taxon>Vibrionales</taxon>
        <taxon>Vibrionaceae</taxon>
        <taxon>Vibrio</taxon>
    </lineage>
</organism>
<accession>E3BMX3</accession>
<dbReference type="OrthoDB" id="6194540at2"/>
<dbReference type="Pfam" id="PF12563">
    <property type="entry name" value="Hemolysin_N"/>
    <property type="match status" value="1"/>
</dbReference>
<keyword evidence="1" id="KW-0732">Signal</keyword>
<name>E3BMX3_9VIBR</name>
<dbReference type="InterPro" id="IPR043080">
    <property type="entry name" value="Hemolysin_N_sf"/>
</dbReference>